<sequence>MTTRDEGAGAPDGSSTGAPAYLDPATGARYPLHEPRWRSDSGGPLLVTGGGGIGPADIDTAARGLWRYRAALALDIEHPISLGEGRTPLVEREWAGGKPRFKLEWFSPSGSFKDRGASVMLSALRRQGVRAVIEDSSGNGGAAIAAYGAAGGLDVTVFAPASTSPAKLAQSRAYGARIVPVPGPREASQATAIAAAERGEGFYASHNWQPLFLEGTKTLAYELWEDLGFRAPDAVVMPVGAGSTLLGCFFGFEELRRAGAIPRLPRLYAAQPLNCSPVDAALRGDRDRPVLPTIAEGTAIRSPLRLSGLVAAVRRSGGASVAVPEAGILEAHGALARRGLYTEPTSATAAAATGRLLEEGAIRPDETTVVILTGSGLKAAGPAAG</sequence>
<evidence type="ECO:0000256" key="4">
    <source>
        <dbReference type="SAM" id="MobiDB-lite"/>
    </source>
</evidence>
<evidence type="ECO:0000259" key="5">
    <source>
        <dbReference type="Pfam" id="PF00291"/>
    </source>
</evidence>
<evidence type="ECO:0000256" key="3">
    <source>
        <dbReference type="ARBA" id="ARBA00023239"/>
    </source>
</evidence>
<dbReference type="PANTHER" id="PTHR48078">
    <property type="entry name" value="THREONINE DEHYDRATASE, MITOCHONDRIAL-RELATED"/>
    <property type="match status" value="1"/>
</dbReference>
<dbReference type="OrthoDB" id="9778118at2"/>
<accession>A0A4P6KHK6</accession>
<dbReference type="Gene3D" id="3.40.50.1100">
    <property type="match status" value="2"/>
</dbReference>
<dbReference type="EMBL" id="CP035806">
    <property type="protein sequence ID" value="QBE49034.1"/>
    <property type="molecule type" value="Genomic_DNA"/>
</dbReference>
<dbReference type="KEGG" id="ltr:EVS81_09430"/>
<evidence type="ECO:0000313" key="6">
    <source>
        <dbReference type="EMBL" id="QBE49034.1"/>
    </source>
</evidence>
<dbReference type="GO" id="GO:0006567">
    <property type="term" value="P:L-threonine catabolic process"/>
    <property type="evidence" value="ECO:0007669"/>
    <property type="project" value="TreeGrafter"/>
</dbReference>
<dbReference type="InterPro" id="IPR036052">
    <property type="entry name" value="TrpB-like_PALP_sf"/>
</dbReference>
<dbReference type="GO" id="GO:0009097">
    <property type="term" value="P:isoleucine biosynthetic process"/>
    <property type="evidence" value="ECO:0007669"/>
    <property type="project" value="TreeGrafter"/>
</dbReference>
<keyword evidence="7" id="KW-1185">Reference proteome</keyword>
<organism evidence="6 7">
    <name type="scientific">Leucobacter triazinivorans</name>
    <dbReference type="NCBI Taxonomy" id="1784719"/>
    <lineage>
        <taxon>Bacteria</taxon>
        <taxon>Bacillati</taxon>
        <taxon>Actinomycetota</taxon>
        <taxon>Actinomycetes</taxon>
        <taxon>Micrococcales</taxon>
        <taxon>Microbacteriaceae</taxon>
        <taxon>Leucobacter</taxon>
    </lineage>
</organism>
<comment type="cofactor">
    <cofactor evidence="1">
        <name>pyridoxal 5'-phosphate</name>
        <dbReference type="ChEBI" id="CHEBI:597326"/>
    </cofactor>
</comment>
<name>A0A4P6KHK6_9MICO</name>
<keyword evidence="2" id="KW-0663">Pyridoxal phosphate</keyword>
<dbReference type="InterPro" id="IPR001926">
    <property type="entry name" value="TrpB-like_PALP"/>
</dbReference>
<dbReference type="GO" id="GO:0030170">
    <property type="term" value="F:pyridoxal phosphate binding"/>
    <property type="evidence" value="ECO:0007669"/>
    <property type="project" value="InterPro"/>
</dbReference>
<feature type="region of interest" description="Disordered" evidence="4">
    <location>
        <begin position="1"/>
        <end position="25"/>
    </location>
</feature>
<evidence type="ECO:0000313" key="7">
    <source>
        <dbReference type="Proteomes" id="UP000289260"/>
    </source>
</evidence>
<dbReference type="InterPro" id="IPR000634">
    <property type="entry name" value="Ser/Thr_deHydtase_PyrdxlP-BS"/>
</dbReference>
<dbReference type="PROSITE" id="PS00165">
    <property type="entry name" value="DEHYDRATASE_SER_THR"/>
    <property type="match status" value="1"/>
</dbReference>
<dbReference type="GO" id="GO:0004794">
    <property type="term" value="F:threonine deaminase activity"/>
    <property type="evidence" value="ECO:0007669"/>
    <property type="project" value="TreeGrafter"/>
</dbReference>
<keyword evidence="3" id="KW-0456">Lyase</keyword>
<dbReference type="PANTHER" id="PTHR48078:SF6">
    <property type="entry name" value="L-THREONINE DEHYDRATASE CATABOLIC TDCB"/>
    <property type="match status" value="1"/>
</dbReference>
<dbReference type="Pfam" id="PF00291">
    <property type="entry name" value="PALP"/>
    <property type="match status" value="1"/>
</dbReference>
<dbReference type="SUPFAM" id="SSF53686">
    <property type="entry name" value="Tryptophan synthase beta subunit-like PLP-dependent enzymes"/>
    <property type="match status" value="1"/>
</dbReference>
<protein>
    <submittedName>
        <fullName evidence="6">Pyridoxal-phosphate dependent enzyme</fullName>
    </submittedName>
</protein>
<dbReference type="InterPro" id="IPR050147">
    <property type="entry name" value="Ser/Thr_Dehydratase"/>
</dbReference>
<evidence type="ECO:0000256" key="2">
    <source>
        <dbReference type="ARBA" id="ARBA00022898"/>
    </source>
</evidence>
<proteinExistence type="predicted"/>
<dbReference type="GO" id="GO:0003941">
    <property type="term" value="F:L-serine ammonia-lyase activity"/>
    <property type="evidence" value="ECO:0007669"/>
    <property type="project" value="TreeGrafter"/>
</dbReference>
<dbReference type="Proteomes" id="UP000289260">
    <property type="component" value="Chromosome"/>
</dbReference>
<gene>
    <name evidence="6" type="ORF">EVS81_09430</name>
</gene>
<reference evidence="6 7" key="1">
    <citation type="submission" date="2019-02" db="EMBL/GenBank/DDBJ databases">
        <authorList>
            <person name="Sun L."/>
            <person name="Pan D."/>
            <person name="Wu X."/>
        </authorList>
    </citation>
    <scope>NUCLEOTIDE SEQUENCE [LARGE SCALE GENOMIC DNA]</scope>
    <source>
        <strain evidence="6 7">JW-1</strain>
    </source>
</reference>
<evidence type="ECO:0000256" key="1">
    <source>
        <dbReference type="ARBA" id="ARBA00001933"/>
    </source>
</evidence>
<dbReference type="RefSeq" id="WP_130110168.1">
    <property type="nucleotide sequence ID" value="NZ_CP035806.1"/>
</dbReference>
<dbReference type="GO" id="GO:0006565">
    <property type="term" value="P:L-serine catabolic process"/>
    <property type="evidence" value="ECO:0007669"/>
    <property type="project" value="TreeGrafter"/>
</dbReference>
<dbReference type="AlphaFoldDB" id="A0A4P6KHK6"/>
<feature type="domain" description="Tryptophan synthase beta chain-like PALP" evidence="5">
    <location>
        <begin position="80"/>
        <end position="374"/>
    </location>
</feature>